<evidence type="ECO:0000313" key="3">
    <source>
        <dbReference type="Proteomes" id="UP000000226"/>
    </source>
</evidence>
<dbReference type="STRING" id="3885.V7BMZ0"/>
<dbReference type="InterPro" id="IPR014729">
    <property type="entry name" value="Rossmann-like_a/b/a_fold"/>
</dbReference>
<proteinExistence type="predicted"/>
<name>V7BMZ0_PHAVU</name>
<dbReference type="eggNOG" id="ENOG502RXMC">
    <property type="taxonomic scope" value="Eukaryota"/>
</dbReference>
<reference evidence="3" key="1">
    <citation type="journal article" date="2014" name="Nat. Genet.">
        <title>A reference genome for common bean and genome-wide analysis of dual domestications.</title>
        <authorList>
            <person name="Schmutz J."/>
            <person name="McClean P.E."/>
            <person name="Mamidi S."/>
            <person name="Wu G.A."/>
            <person name="Cannon S.B."/>
            <person name="Grimwood J."/>
            <person name="Jenkins J."/>
            <person name="Shu S."/>
            <person name="Song Q."/>
            <person name="Chavarro C."/>
            <person name="Torres-Torres M."/>
            <person name="Geffroy V."/>
            <person name="Moghaddam S.M."/>
            <person name="Gao D."/>
            <person name="Abernathy B."/>
            <person name="Barry K."/>
            <person name="Blair M."/>
            <person name="Brick M.A."/>
            <person name="Chovatia M."/>
            <person name="Gepts P."/>
            <person name="Goodstein D.M."/>
            <person name="Gonzales M."/>
            <person name="Hellsten U."/>
            <person name="Hyten D.L."/>
            <person name="Jia G."/>
            <person name="Kelly J.D."/>
            <person name="Kudrna D."/>
            <person name="Lee R."/>
            <person name="Richard M.M."/>
            <person name="Miklas P.N."/>
            <person name="Osorno J.M."/>
            <person name="Rodrigues J."/>
            <person name="Thareau V."/>
            <person name="Urrea C.A."/>
            <person name="Wang M."/>
            <person name="Yu Y."/>
            <person name="Zhang M."/>
            <person name="Wing R.A."/>
            <person name="Cregan P.B."/>
            <person name="Rokhsar D.S."/>
            <person name="Jackson S.A."/>
        </authorList>
    </citation>
    <scope>NUCLEOTIDE SEQUENCE [LARGE SCALE GENOMIC DNA]</scope>
    <source>
        <strain evidence="3">cv. G19833</strain>
    </source>
</reference>
<dbReference type="Gramene" id="ESW19354">
    <property type="protein sequence ID" value="ESW19354"/>
    <property type="gene ID" value="PHAVU_006G117600g"/>
</dbReference>
<dbReference type="InterPro" id="IPR006015">
    <property type="entry name" value="Universal_stress_UspA"/>
</dbReference>
<dbReference type="OMA" id="PLQRVIM"/>
<dbReference type="CDD" id="cd23659">
    <property type="entry name" value="USP_At3g01520-like"/>
    <property type="match status" value="1"/>
</dbReference>
<dbReference type="EMBL" id="CM002293">
    <property type="protein sequence ID" value="ESW19354.1"/>
    <property type="molecule type" value="Genomic_DNA"/>
</dbReference>
<accession>V7BMZ0</accession>
<dbReference type="PANTHER" id="PTHR46100:SF4">
    <property type="entry name" value="USPA DOMAIN-CONTAINING PROTEIN"/>
    <property type="match status" value="1"/>
</dbReference>
<dbReference type="PANTHER" id="PTHR46100">
    <property type="entry name" value="IMP2'P"/>
    <property type="match status" value="1"/>
</dbReference>
<protein>
    <recommendedName>
        <fullName evidence="1">UspA domain-containing protein</fullName>
    </recommendedName>
</protein>
<dbReference type="FunFam" id="3.40.50.620:FF:000206">
    <property type="entry name" value="Universal stress protein family protein"/>
    <property type="match status" value="1"/>
</dbReference>
<dbReference type="InterPro" id="IPR006016">
    <property type="entry name" value="UspA"/>
</dbReference>
<dbReference type="Pfam" id="PF00582">
    <property type="entry name" value="Usp"/>
    <property type="match status" value="1"/>
</dbReference>
<feature type="domain" description="UspA" evidence="1">
    <location>
        <begin position="5"/>
        <end position="158"/>
    </location>
</feature>
<dbReference type="PRINTS" id="PR01438">
    <property type="entry name" value="UNVRSLSTRESS"/>
</dbReference>
<dbReference type="OrthoDB" id="843225at2759"/>
<dbReference type="Gene3D" id="3.40.50.620">
    <property type="entry name" value="HUPs"/>
    <property type="match status" value="1"/>
</dbReference>
<dbReference type="SMR" id="V7BMZ0"/>
<organism evidence="2 3">
    <name type="scientific">Phaseolus vulgaris</name>
    <name type="common">Kidney bean</name>
    <name type="synonym">French bean</name>
    <dbReference type="NCBI Taxonomy" id="3885"/>
    <lineage>
        <taxon>Eukaryota</taxon>
        <taxon>Viridiplantae</taxon>
        <taxon>Streptophyta</taxon>
        <taxon>Embryophyta</taxon>
        <taxon>Tracheophyta</taxon>
        <taxon>Spermatophyta</taxon>
        <taxon>Magnoliopsida</taxon>
        <taxon>eudicotyledons</taxon>
        <taxon>Gunneridae</taxon>
        <taxon>Pentapetalae</taxon>
        <taxon>rosids</taxon>
        <taxon>fabids</taxon>
        <taxon>Fabales</taxon>
        <taxon>Fabaceae</taxon>
        <taxon>Papilionoideae</taxon>
        <taxon>50 kb inversion clade</taxon>
        <taxon>NPAAA clade</taxon>
        <taxon>indigoferoid/millettioid clade</taxon>
        <taxon>Phaseoleae</taxon>
        <taxon>Phaseolus</taxon>
    </lineage>
</organism>
<dbReference type="SUPFAM" id="SSF52402">
    <property type="entry name" value="Adenine nucleotide alpha hydrolases-like"/>
    <property type="match status" value="1"/>
</dbReference>
<evidence type="ECO:0000313" key="2">
    <source>
        <dbReference type="EMBL" id="ESW19354.1"/>
    </source>
</evidence>
<sequence length="159" mass="17590">MTSARRLGVAVDFSSCSIKALQWTVDNVVKEGDHLILIVVRQPAHYEHGEMQLWETTGSPLIPLSEFSEPAVMKKYDFKPEPEVIDIVQTAARQKSIMVIMKIFWGDAREKLCDAVTQVPLDSLTMGNRGLGPLQRVIMGSVSNFVVNNASCTVTVVKS</sequence>
<dbReference type="AlphaFoldDB" id="V7BMZ0"/>
<keyword evidence="3" id="KW-1185">Reference proteome</keyword>
<dbReference type="Proteomes" id="UP000000226">
    <property type="component" value="Chromosome 6"/>
</dbReference>
<evidence type="ECO:0000259" key="1">
    <source>
        <dbReference type="Pfam" id="PF00582"/>
    </source>
</evidence>
<gene>
    <name evidence="2" type="ORF">PHAVU_006G117600g</name>
</gene>